<dbReference type="Pfam" id="PF14372">
    <property type="entry name" value="hAT-like_RNase-H"/>
    <property type="match status" value="1"/>
</dbReference>
<sequence length="314" mass="35836">MDFSAKNNYMCLTAHFIDRDWVLHKRILNFCPNTSHKCEHLDESISNCLLDWKLDNVFPVTVDNASSNDVAVLELSKKIDMWGTNLMEDVPTRWNSTYLMLDIAEKFEKAFERFDLYDASDDLDLSKMASGMKEKFKKYWGTPEKMNKMIFIASVLDPRNKFVYVSFALEELLGEETGNVVNTKVEAYLRDLFAIYVSKYGKGSKSQPSSSDSSDSSGSGISQNMSKNSLRTKLHMKKQKNDSRSLGVKSELDKYLLEDQEPESEDFDILSWWKVNSPRFPVLSQLARDVLAIFMSSVASECAFSTGGRILDPF</sequence>
<dbReference type="Proteomes" id="UP000004994">
    <property type="component" value="Chromosome 10"/>
</dbReference>
<dbReference type="PANTHER" id="PTHR46481:SF10">
    <property type="entry name" value="ZINC FINGER BED DOMAIN-CONTAINING PROTEIN 39"/>
    <property type="match status" value="1"/>
</dbReference>
<comment type="subcellular location">
    <subcellularLocation>
        <location evidence="1">Nucleus</location>
    </subcellularLocation>
</comment>
<evidence type="ECO:0000313" key="10">
    <source>
        <dbReference type="EnsemblPlants" id="Solyc10g012005.1.1"/>
    </source>
</evidence>
<dbReference type="SUPFAM" id="SSF53098">
    <property type="entry name" value="Ribonuclease H-like"/>
    <property type="match status" value="1"/>
</dbReference>
<feature type="domain" description="hAT-like transposase RNase-H fold" evidence="9">
    <location>
        <begin position="119"/>
        <end position="196"/>
    </location>
</feature>
<dbReference type="OMA" id="WIWATIK"/>
<dbReference type="InParanoid" id="A0A3Q7ID92"/>
<keyword evidence="11" id="KW-1185">Reference proteome</keyword>
<keyword evidence="2" id="KW-0479">Metal-binding</keyword>
<dbReference type="InterPro" id="IPR025525">
    <property type="entry name" value="hAT-like_transposase_RNase-H"/>
</dbReference>
<reference evidence="10" key="1">
    <citation type="journal article" date="2012" name="Nature">
        <title>The tomato genome sequence provides insights into fleshy fruit evolution.</title>
        <authorList>
            <consortium name="Tomato Genome Consortium"/>
        </authorList>
    </citation>
    <scope>NUCLEOTIDE SEQUENCE [LARGE SCALE GENOMIC DNA]</scope>
    <source>
        <strain evidence="10">cv. Heinz 1706</strain>
    </source>
</reference>
<dbReference type="InterPro" id="IPR008906">
    <property type="entry name" value="HATC_C_dom"/>
</dbReference>
<evidence type="ECO:0000259" key="9">
    <source>
        <dbReference type="Pfam" id="PF14372"/>
    </source>
</evidence>
<feature type="domain" description="HAT C-terminal dimerisation" evidence="8">
    <location>
        <begin position="251"/>
        <end position="313"/>
    </location>
</feature>
<dbReference type="InterPro" id="IPR012337">
    <property type="entry name" value="RNaseH-like_sf"/>
</dbReference>
<dbReference type="PANTHER" id="PTHR46481">
    <property type="entry name" value="ZINC FINGER BED DOMAIN-CONTAINING PROTEIN 4"/>
    <property type="match status" value="1"/>
</dbReference>
<dbReference type="GO" id="GO:0005634">
    <property type="term" value="C:nucleus"/>
    <property type="evidence" value="ECO:0007669"/>
    <property type="project" value="UniProtKB-SubCell"/>
</dbReference>
<evidence type="ECO:0000313" key="11">
    <source>
        <dbReference type="Proteomes" id="UP000004994"/>
    </source>
</evidence>
<keyword evidence="3" id="KW-0863">Zinc-finger</keyword>
<proteinExistence type="predicted"/>
<dbReference type="Pfam" id="PF05699">
    <property type="entry name" value="Dimer_Tnp_hAT"/>
    <property type="match status" value="1"/>
</dbReference>
<dbReference type="GO" id="GO:0008270">
    <property type="term" value="F:zinc ion binding"/>
    <property type="evidence" value="ECO:0007669"/>
    <property type="project" value="UniProtKB-KW"/>
</dbReference>
<evidence type="ECO:0000256" key="6">
    <source>
        <dbReference type="ARBA" id="ARBA00023242"/>
    </source>
</evidence>
<dbReference type="InterPro" id="IPR052035">
    <property type="entry name" value="ZnF_BED_domain_contain"/>
</dbReference>
<dbReference type="GO" id="GO:0046983">
    <property type="term" value="F:protein dimerization activity"/>
    <property type="evidence" value="ECO:0007669"/>
    <property type="project" value="InterPro"/>
</dbReference>
<keyword evidence="5" id="KW-0238">DNA-binding</keyword>
<evidence type="ECO:0000256" key="7">
    <source>
        <dbReference type="SAM" id="MobiDB-lite"/>
    </source>
</evidence>
<dbReference type="STRING" id="4081.A0A3Q7ID92"/>
<dbReference type="AlphaFoldDB" id="A0A3Q7ID92"/>
<dbReference type="Gramene" id="Solyc10g012005.1.1">
    <property type="protein sequence ID" value="Solyc10g012005.1.1"/>
    <property type="gene ID" value="Solyc10g012005.1"/>
</dbReference>
<reference evidence="10" key="2">
    <citation type="submission" date="2019-01" db="UniProtKB">
        <authorList>
            <consortium name="EnsemblPlants"/>
        </authorList>
    </citation>
    <scope>IDENTIFICATION</scope>
    <source>
        <strain evidence="10">cv. Heinz 1706</strain>
    </source>
</reference>
<evidence type="ECO:0000259" key="8">
    <source>
        <dbReference type="Pfam" id="PF05699"/>
    </source>
</evidence>
<keyword evidence="4" id="KW-0862">Zinc</keyword>
<evidence type="ECO:0008006" key="12">
    <source>
        <dbReference type="Google" id="ProtNLM"/>
    </source>
</evidence>
<evidence type="ECO:0000256" key="1">
    <source>
        <dbReference type="ARBA" id="ARBA00004123"/>
    </source>
</evidence>
<evidence type="ECO:0000256" key="4">
    <source>
        <dbReference type="ARBA" id="ARBA00022833"/>
    </source>
</evidence>
<feature type="region of interest" description="Disordered" evidence="7">
    <location>
        <begin position="201"/>
        <end position="225"/>
    </location>
</feature>
<keyword evidence="6" id="KW-0539">Nucleus</keyword>
<evidence type="ECO:0000256" key="5">
    <source>
        <dbReference type="ARBA" id="ARBA00023125"/>
    </source>
</evidence>
<organism evidence="10">
    <name type="scientific">Solanum lycopersicum</name>
    <name type="common">Tomato</name>
    <name type="synonym">Lycopersicon esculentum</name>
    <dbReference type="NCBI Taxonomy" id="4081"/>
    <lineage>
        <taxon>Eukaryota</taxon>
        <taxon>Viridiplantae</taxon>
        <taxon>Streptophyta</taxon>
        <taxon>Embryophyta</taxon>
        <taxon>Tracheophyta</taxon>
        <taxon>Spermatophyta</taxon>
        <taxon>Magnoliopsida</taxon>
        <taxon>eudicotyledons</taxon>
        <taxon>Gunneridae</taxon>
        <taxon>Pentapetalae</taxon>
        <taxon>asterids</taxon>
        <taxon>lamiids</taxon>
        <taxon>Solanales</taxon>
        <taxon>Solanaceae</taxon>
        <taxon>Solanoideae</taxon>
        <taxon>Solaneae</taxon>
        <taxon>Solanum</taxon>
        <taxon>Solanum subgen. Lycopersicon</taxon>
    </lineage>
</organism>
<accession>A0A3Q7ID92</accession>
<protein>
    <recommendedName>
        <fullName evidence="12">HAT C-terminal dimerisation domain-containing protein</fullName>
    </recommendedName>
</protein>
<dbReference type="GO" id="GO:0003677">
    <property type="term" value="F:DNA binding"/>
    <property type="evidence" value="ECO:0007669"/>
    <property type="project" value="UniProtKB-KW"/>
</dbReference>
<evidence type="ECO:0000256" key="2">
    <source>
        <dbReference type="ARBA" id="ARBA00022723"/>
    </source>
</evidence>
<dbReference type="EnsemblPlants" id="Solyc10g012005.1.1">
    <property type="protein sequence ID" value="Solyc10g012005.1.1"/>
    <property type="gene ID" value="Solyc10g012005.1"/>
</dbReference>
<evidence type="ECO:0000256" key="3">
    <source>
        <dbReference type="ARBA" id="ARBA00022771"/>
    </source>
</evidence>
<name>A0A3Q7ID92_SOLLC</name>